<feature type="domain" description="DUF7721" evidence="2">
    <location>
        <begin position="36"/>
        <end position="98"/>
    </location>
</feature>
<dbReference type="EMBL" id="RSCD01000009">
    <property type="protein sequence ID" value="RSH90844.1"/>
    <property type="molecule type" value="Genomic_DNA"/>
</dbReference>
<proteinExistence type="predicted"/>
<evidence type="ECO:0000259" key="2">
    <source>
        <dbReference type="Pfam" id="PF24845"/>
    </source>
</evidence>
<protein>
    <recommendedName>
        <fullName evidence="2">DUF7721 domain-containing protein</fullName>
    </recommendedName>
</protein>
<feature type="region of interest" description="Disordered" evidence="1">
    <location>
        <begin position="171"/>
        <end position="195"/>
    </location>
</feature>
<organism evidence="3 4">
    <name type="scientific">Saitozyma podzolica</name>
    <dbReference type="NCBI Taxonomy" id="1890683"/>
    <lineage>
        <taxon>Eukaryota</taxon>
        <taxon>Fungi</taxon>
        <taxon>Dikarya</taxon>
        <taxon>Basidiomycota</taxon>
        <taxon>Agaricomycotina</taxon>
        <taxon>Tremellomycetes</taxon>
        <taxon>Tremellales</taxon>
        <taxon>Trimorphomycetaceae</taxon>
        <taxon>Saitozyma</taxon>
    </lineage>
</organism>
<reference evidence="3 4" key="1">
    <citation type="submission" date="2018-11" db="EMBL/GenBank/DDBJ databases">
        <title>Genome sequence of Saitozyma podzolica DSM 27192.</title>
        <authorList>
            <person name="Aliyu H."/>
            <person name="Gorte O."/>
            <person name="Ochsenreither K."/>
        </authorList>
    </citation>
    <scope>NUCLEOTIDE SEQUENCE [LARGE SCALE GENOMIC DNA]</scope>
    <source>
        <strain evidence="3 4">DSM 27192</strain>
    </source>
</reference>
<keyword evidence="4" id="KW-1185">Reference proteome</keyword>
<dbReference type="OrthoDB" id="2802356at2759"/>
<dbReference type="AlphaFoldDB" id="A0A427YIC9"/>
<dbReference type="InterPro" id="IPR056138">
    <property type="entry name" value="DUF7721"/>
</dbReference>
<accession>A0A427YIC9</accession>
<comment type="caution">
    <text evidence="3">The sequence shown here is derived from an EMBL/GenBank/DDBJ whole genome shotgun (WGS) entry which is preliminary data.</text>
</comment>
<evidence type="ECO:0000313" key="4">
    <source>
        <dbReference type="Proteomes" id="UP000279259"/>
    </source>
</evidence>
<name>A0A427YIC9_9TREE</name>
<gene>
    <name evidence="3" type="ORF">EHS25_010019</name>
</gene>
<evidence type="ECO:0000256" key="1">
    <source>
        <dbReference type="SAM" id="MobiDB-lite"/>
    </source>
</evidence>
<dbReference type="STRING" id="1890683.A0A427YIC9"/>
<evidence type="ECO:0000313" key="3">
    <source>
        <dbReference type="EMBL" id="RSH90844.1"/>
    </source>
</evidence>
<sequence length="339" mass="36877">MGGYGQAYRQLGYEYNLPTLAYKPEPTWGAWDIANAQYSGGRLERSFFDNIISTLTNFFATRHLSEGAARDAHRRVYSSGEGEDAGNKTLGGAAAYQAYLLWDRDHHTAFHSYPSQENRERLVGLAVAELFSLWDRVQPRSSRVNVEEASQYAAATAKYLFDRHYDLPGGHHHHPRSRFSGYGADDESDTESESRRMRRRSMYGQMPPYAMQQGMGSMGGSGMAMMPGEMMPNGGMGMPGGYGGMPIQGPMQGMGMPPGAMAMGGGMGGMGVMSGVQTTHGMLPEAQAAPGMHPYTYGAQSGVAYGNQPIDPMGNPTFPGGPGMQGGRGWYAYGDRRYY</sequence>
<dbReference type="Proteomes" id="UP000279259">
    <property type="component" value="Unassembled WGS sequence"/>
</dbReference>
<dbReference type="Pfam" id="PF24845">
    <property type="entry name" value="DUF7721"/>
    <property type="match status" value="1"/>
</dbReference>